<reference evidence="2" key="1">
    <citation type="submission" date="2016-06" db="EMBL/GenBank/DDBJ databases">
        <authorList>
            <person name="Varghese N."/>
            <person name="Submissions Spin"/>
        </authorList>
    </citation>
    <scope>NUCLEOTIDE SEQUENCE [LARGE SCALE GENOMIC DNA]</scope>
    <source>
        <strain evidence="2">DSM 44983</strain>
    </source>
</reference>
<dbReference type="RefSeq" id="WP_067309883.1">
    <property type="nucleotide sequence ID" value="NZ_LRMV01000083.1"/>
</dbReference>
<dbReference type="AlphaFoldDB" id="A0A125Q1A9"/>
<dbReference type="Proteomes" id="UP000198226">
    <property type="component" value="Chromosome I"/>
</dbReference>
<keyword evidence="2" id="KW-1185">Reference proteome</keyword>
<accession>A0A125Q1A9</accession>
<protein>
    <submittedName>
        <fullName evidence="1">Uncharacterized protein</fullName>
    </submittedName>
</protein>
<name>A0A125Q1A9_9ACTN</name>
<dbReference type="EMBL" id="LT607752">
    <property type="protein sequence ID" value="SCG75881.1"/>
    <property type="molecule type" value="Genomic_DNA"/>
</dbReference>
<proteinExistence type="predicted"/>
<gene>
    <name evidence="1" type="ORF">GA0070623_4054</name>
</gene>
<evidence type="ECO:0000313" key="1">
    <source>
        <dbReference type="EMBL" id="SCG75881.1"/>
    </source>
</evidence>
<sequence>MRLRQPAGTPYSAPDLPLRILVILAVSALLGMLAWQVPGTVNPMLTAVAVYAVLDRLTDHR</sequence>
<evidence type="ECO:0000313" key="2">
    <source>
        <dbReference type="Proteomes" id="UP000198226"/>
    </source>
</evidence>
<organism evidence="1 2">
    <name type="scientific">Micromonospora rifamycinica</name>
    <dbReference type="NCBI Taxonomy" id="291594"/>
    <lineage>
        <taxon>Bacteria</taxon>
        <taxon>Bacillati</taxon>
        <taxon>Actinomycetota</taxon>
        <taxon>Actinomycetes</taxon>
        <taxon>Micromonosporales</taxon>
        <taxon>Micromonosporaceae</taxon>
        <taxon>Micromonospora</taxon>
    </lineage>
</organism>